<comment type="caution">
    <text evidence="3">The sequence shown here is derived from an EMBL/GenBank/DDBJ whole genome shotgun (WGS) entry which is preliminary data.</text>
</comment>
<dbReference type="PANTHER" id="PTHR45957:SF1">
    <property type="entry name" value="ANAPHASE-PROMOTING COMPLEX SUBUNIT 2"/>
    <property type="match status" value="1"/>
</dbReference>
<name>A0AAN8YV83_9MAGN</name>
<dbReference type="SUPFAM" id="SSF46785">
    <property type="entry name" value="Winged helix' DNA-binding domain"/>
    <property type="match status" value="1"/>
</dbReference>
<dbReference type="Pfam" id="PF08672">
    <property type="entry name" value="ANAPC2"/>
    <property type="match status" value="2"/>
</dbReference>
<evidence type="ECO:0000313" key="3">
    <source>
        <dbReference type="EMBL" id="KAK6914012.1"/>
    </source>
</evidence>
<feature type="region of interest" description="Disordered" evidence="1">
    <location>
        <begin position="212"/>
        <end position="233"/>
    </location>
</feature>
<dbReference type="EMBL" id="JBAMMX010000026">
    <property type="protein sequence ID" value="KAK6914012.1"/>
    <property type="molecule type" value="Genomic_DNA"/>
</dbReference>
<evidence type="ECO:0000259" key="2">
    <source>
        <dbReference type="SMART" id="SM01013"/>
    </source>
</evidence>
<dbReference type="InterPro" id="IPR036388">
    <property type="entry name" value="WH-like_DNA-bd_sf"/>
</dbReference>
<gene>
    <name evidence="3" type="ORF">RJ641_021333</name>
</gene>
<organism evidence="3 4">
    <name type="scientific">Dillenia turbinata</name>
    <dbReference type="NCBI Taxonomy" id="194707"/>
    <lineage>
        <taxon>Eukaryota</taxon>
        <taxon>Viridiplantae</taxon>
        <taxon>Streptophyta</taxon>
        <taxon>Embryophyta</taxon>
        <taxon>Tracheophyta</taxon>
        <taxon>Spermatophyta</taxon>
        <taxon>Magnoliopsida</taxon>
        <taxon>eudicotyledons</taxon>
        <taxon>Gunneridae</taxon>
        <taxon>Pentapetalae</taxon>
        <taxon>Dilleniales</taxon>
        <taxon>Dilleniaceae</taxon>
        <taxon>Dillenia</taxon>
    </lineage>
</organism>
<dbReference type="PANTHER" id="PTHR45957">
    <property type="entry name" value="ANAPHASE-PROMOTING COMPLEX SUBUNIT 2"/>
    <property type="match status" value="1"/>
</dbReference>
<dbReference type="Gene3D" id="1.10.10.10">
    <property type="entry name" value="Winged helix-like DNA-binding domain superfamily/Winged helix DNA-binding domain"/>
    <property type="match status" value="1"/>
</dbReference>
<dbReference type="InterPro" id="IPR014786">
    <property type="entry name" value="ANAPC2_C"/>
</dbReference>
<proteinExistence type="predicted"/>
<dbReference type="InterPro" id="IPR036390">
    <property type="entry name" value="WH_DNA-bd_sf"/>
</dbReference>
<evidence type="ECO:0000313" key="4">
    <source>
        <dbReference type="Proteomes" id="UP001370490"/>
    </source>
</evidence>
<sequence>MSSSTLSREVRSAFRWKHCGPHHHSGPVISHIIVAVPISDDMDSEVAPGHQTCTVIKHIINGGPVSAYLASESGDMSPNWSTHLPRHHNGLVNADMESKSHTRSSAGPVIMHAMSRGPIIASWHPRQTTHHPLSSFISHVIYMVQKMETMSSSISSSPFDQNLGLLDSISDEGIHEFCPSTASLLNGNGDLSIGSEFVAHVQHFDAYSHVSTREIGEQSNSDECQDRDEKSKRLRRSGEMEIDAFYRSKRFSENNKLVKNIVKVVSGLRSLGFTSITEDAYASAIFFLLLKAKVQDLAGNDYRNSILESIKEWKHVFFLGTCKTNLILLLKSAFCRISLKEAGMEALEYFAYETLQDLRIAKLFEIIVDYPDRKVFPSMKLHKLQRLSSSHLCGLLTFSLVDSMVDSGKSGGVGGGHCEEILLVEEDGDRSVASVEDQPRKEMTVYEKFILGMLTNFGSMALERIHNTLKIPWKACTSGTSEENTLLQMFCVAGPAYDKSLQQPQSSLSDLVSEEKLELRDGMYLLK</sequence>
<keyword evidence="4" id="KW-1185">Reference proteome</keyword>
<accession>A0AAN8YV83</accession>
<evidence type="ECO:0000256" key="1">
    <source>
        <dbReference type="SAM" id="MobiDB-lite"/>
    </source>
</evidence>
<dbReference type="GO" id="GO:0070979">
    <property type="term" value="P:protein K11-linked ubiquitination"/>
    <property type="evidence" value="ECO:0007669"/>
    <property type="project" value="TreeGrafter"/>
</dbReference>
<dbReference type="InterPro" id="IPR044554">
    <property type="entry name" value="ANAPC2"/>
</dbReference>
<reference evidence="3 4" key="1">
    <citation type="submission" date="2023-12" db="EMBL/GenBank/DDBJ databases">
        <title>A high-quality genome assembly for Dillenia turbinata (Dilleniales).</title>
        <authorList>
            <person name="Chanderbali A."/>
        </authorList>
    </citation>
    <scope>NUCLEOTIDE SEQUENCE [LARGE SCALE GENOMIC DNA]</scope>
    <source>
        <strain evidence="3">LSX21</strain>
        <tissue evidence="3">Leaf</tissue>
    </source>
</reference>
<dbReference type="GO" id="GO:0005680">
    <property type="term" value="C:anaphase-promoting complex"/>
    <property type="evidence" value="ECO:0007669"/>
    <property type="project" value="TreeGrafter"/>
</dbReference>
<dbReference type="Proteomes" id="UP001370490">
    <property type="component" value="Unassembled WGS sequence"/>
</dbReference>
<feature type="domain" description="Anaphase-promoting complex subunit 2 C-terminal" evidence="2">
    <location>
        <begin position="449"/>
        <end position="526"/>
    </location>
</feature>
<protein>
    <submittedName>
        <fullName evidence="3">Anaphase-promoting complex subunit 2, C-terminal</fullName>
    </submittedName>
</protein>
<dbReference type="GO" id="GO:0007091">
    <property type="term" value="P:metaphase/anaphase transition of mitotic cell cycle"/>
    <property type="evidence" value="ECO:0007669"/>
    <property type="project" value="TreeGrafter"/>
</dbReference>
<dbReference type="SMART" id="SM01013">
    <property type="entry name" value="APC2"/>
    <property type="match status" value="1"/>
</dbReference>
<dbReference type="AlphaFoldDB" id="A0AAN8YV83"/>